<feature type="region of interest" description="Disordered" evidence="1">
    <location>
        <begin position="54"/>
        <end position="89"/>
    </location>
</feature>
<accession>A0A9W8AI13</accession>
<reference evidence="2" key="1">
    <citation type="submission" date="2022-07" db="EMBL/GenBank/DDBJ databases">
        <title>Phylogenomic reconstructions and comparative analyses of Kickxellomycotina fungi.</title>
        <authorList>
            <person name="Reynolds N.K."/>
            <person name="Stajich J.E."/>
            <person name="Barry K."/>
            <person name="Grigoriev I.V."/>
            <person name="Crous P."/>
            <person name="Smith M.E."/>
        </authorList>
    </citation>
    <scope>NUCLEOTIDE SEQUENCE</scope>
    <source>
        <strain evidence="2">RSA 1196</strain>
    </source>
</reference>
<evidence type="ECO:0000313" key="3">
    <source>
        <dbReference type="Proteomes" id="UP001150925"/>
    </source>
</evidence>
<dbReference type="OrthoDB" id="515064at2759"/>
<comment type="caution">
    <text evidence="2">The sequence shown here is derived from an EMBL/GenBank/DDBJ whole genome shotgun (WGS) entry which is preliminary data.</text>
</comment>
<feature type="compositionally biased region" description="Polar residues" evidence="1">
    <location>
        <begin position="278"/>
        <end position="307"/>
    </location>
</feature>
<dbReference type="AlphaFoldDB" id="A0A9W8AI13"/>
<dbReference type="Proteomes" id="UP001150925">
    <property type="component" value="Unassembled WGS sequence"/>
</dbReference>
<feature type="compositionally biased region" description="Polar residues" evidence="1">
    <location>
        <begin position="67"/>
        <end position="77"/>
    </location>
</feature>
<dbReference type="Pfam" id="PF04855">
    <property type="entry name" value="SNF5"/>
    <property type="match status" value="1"/>
</dbReference>
<dbReference type="EMBL" id="JANBPY010003852">
    <property type="protein sequence ID" value="KAJ1950002.1"/>
    <property type="molecule type" value="Genomic_DNA"/>
</dbReference>
<protein>
    <submittedName>
        <fullName evidence="2">SWI/SNF chromatin-remodeling complex subunit</fullName>
    </submittedName>
</protein>
<dbReference type="GO" id="GO:0000228">
    <property type="term" value="C:nuclear chromosome"/>
    <property type="evidence" value="ECO:0007669"/>
    <property type="project" value="InterPro"/>
</dbReference>
<name>A0A9W8AI13_9FUNG</name>
<feature type="region of interest" description="Disordered" evidence="1">
    <location>
        <begin position="197"/>
        <end position="307"/>
    </location>
</feature>
<dbReference type="GO" id="GO:0006338">
    <property type="term" value="P:chromatin remodeling"/>
    <property type="evidence" value="ECO:0007669"/>
    <property type="project" value="InterPro"/>
</dbReference>
<keyword evidence="3" id="KW-1185">Reference proteome</keyword>
<organism evidence="2 3">
    <name type="scientific">Dispira parvispora</name>
    <dbReference type="NCBI Taxonomy" id="1520584"/>
    <lineage>
        <taxon>Eukaryota</taxon>
        <taxon>Fungi</taxon>
        <taxon>Fungi incertae sedis</taxon>
        <taxon>Zoopagomycota</taxon>
        <taxon>Kickxellomycotina</taxon>
        <taxon>Dimargaritomycetes</taxon>
        <taxon>Dimargaritales</taxon>
        <taxon>Dimargaritaceae</taxon>
        <taxon>Dispira</taxon>
    </lineage>
</organism>
<proteinExistence type="predicted"/>
<dbReference type="InterPro" id="IPR006939">
    <property type="entry name" value="SNF5"/>
</dbReference>
<feature type="compositionally biased region" description="Polar residues" evidence="1">
    <location>
        <begin position="240"/>
        <end position="250"/>
    </location>
</feature>
<evidence type="ECO:0000256" key="1">
    <source>
        <dbReference type="SAM" id="MobiDB-lite"/>
    </source>
</evidence>
<gene>
    <name evidence="2" type="primary">SNF5_2</name>
    <name evidence="2" type="ORF">IWQ62_006644</name>
</gene>
<evidence type="ECO:0000313" key="2">
    <source>
        <dbReference type="EMBL" id="KAJ1950002.1"/>
    </source>
</evidence>
<feature type="compositionally biased region" description="Basic residues" evidence="1">
    <location>
        <begin position="206"/>
        <end position="216"/>
    </location>
</feature>
<sequence>MLTSDKTHTDSDPGTGLGLFTSLTLDSPSTSQSVLYQCVCDAVDPTWEQLGLGLDRPETLDNPLHTPESSDSVTGRHSPSKDHPNSGQNLLSTFNSRVWELGMGCQDPELFAASLCADLGLAGEFQTAISHSIREQLFIYTKTLLLLGYPVDGTPIEDIELQSALLPPLETVVRSRRDVDAYTPSLMELGVGELERKERDEDRDIRRKRRQTRGRRGIILPERAPLKTMRTLWRPHPGGSHTSTSLNEDTFLTDVTLEGRHESGGPAAHTRGHHSNHHTSAGTAHHGQSPSALPRSTSTTTGLTANSAAPVPRSLFAGHELEMLETEAALEQASRASIQLGHMERQLKP</sequence>